<dbReference type="PANTHER" id="PTHR10943">
    <property type="entry name" value="26S PROTEASOME NON-ATPASE REGULATORY SUBUNIT"/>
    <property type="match status" value="1"/>
</dbReference>
<dbReference type="GO" id="GO:0043161">
    <property type="term" value="P:proteasome-mediated ubiquitin-dependent protein catabolic process"/>
    <property type="evidence" value="ECO:0007669"/>
    <property type="project" value="TreeGrafter"/>
</dbReference>
<reference evidence="6 7" key="1">
    <citation type="journal article" date="2018" name="Gigascience">
        <title>Genomes of trombidid mites reveal novel predicted allergens and laterally-transferred genes associated with secondary metabolism.</title>
        <authorList>
            <person name="Dong X."/>
            <person name="Chaisiri K."/>
            <person name="Xia D."/>
            <person name="Armstrong S.D."/>
            <person name="Fang Y."/>
            <person name="Donnelly M.J."/>
            <person name="Kadowaki T."/>
            <person name="McGarry J.W."/>
            <person name="Darby A.C."/>
            <person name="Makepeace B.L."/>
        </authorList>
    </citation>
    <scope>NUCLEOTIDE SEQUENCE [LARGE SCALE GENOMIC DNA]</scope>
    <source>
        <strain evidence="6">UoL-WK</strain>
    </source>
</reference>
<dbReference type="Gene3D" id="1.25.10.10">
    <property type="entry name" value="Leucine-rich Repeat Variant"/>
    <property type="match status" value="2"/>
</dbReference>
<feature type="compositionally biased region" description="Basic and acidic residues" evidence="3">
    <location>
        <begin position="626"/>
        <end position="656"/>
    </location>
</feature>
<evidence type="ECO:0000313" key="7">
    <source>
        <dbReference type="Proteomes" id="UP000285301"/>
    </source>
</evidence>
<evidence type="ECO:0000259" key="4">
    <source>
        <dbReference type="Pfam" id="PF17781"/>
    </source>
</evidence>
<sequence>MAAKSEKRRETSSLSINKNGKKVECEKELKLKHELESLFNRLLAKHESNCLFSLKAVTALIKQSTLSMPVILKIMKPYYEQLKQIYQKLGESNEQRLAADILSLIATVHSPREALKYRILGTQSLDINFWGHDYVIHIMNDLIATFRENPQLNDNTSKVVKDVLKYLIIHNSISEAIDFAIEVKQVYLLEQFVENEDTAIASCIYLKQSAIYAENNKKILLINVAFKLYKKFNHYIEALLLSLKVKDTNTAKQLINEVKDEVLRKQMIFVIAKHQLPIDGVEDNEFQTLFSNHFKREVFINAAKTFNVLKPKNPFEITESMSESSKWYEILKKSRKLDLVEWSIINGFLNCGFGSDTLLTTEEEEKVLTLINNRNDYITVIASLGLIYRLHIEKGQEAIEKYIQSKDVKQRCGAILALCIMIKGMKYNKNVQLMSKHLNAANEELKMATIIGFGISFAGQNRSEILDILQEILKNVQSNVNLFVYGTAALSCGLIALGSANKELSEVLLLTLLHLETTCLRFERNFNSWFLLLGIGFCFFGRHDKGDEILIKLDLIQNAELREMAKILITACIYFASGDVLKVRQFLKICSKKSTEMDLRSNNSDLNPTILNDKDNRNLGEFKDMLRSKSDSQLKDNQKTRNDESVRRRINSDRSQAHSVTSENSNQSHKQKESKYESKEEWHKESSQITRNINEFLKNAIKTMVTAPNQRSASKHSTFDEFERRIKSVAKSLEKKVNRTQKANKNKNKNGNKPTGSDYELKIALSKEPKEKFKSEESDEYSKRRSLKISSELPISNNKKPEQRDSSLSEILKNKSNDPSVVDIPIKKREFQRSRKSSRYQLLNLRRKPSFAPKEKRNLEFFGADPDKESDYEDSDASLESNETHRVKSRKLKRFKIKSKPKKSKSSIKNFSKKRKLNRMNDKTEIEKFFKTNKNYQQSRNIANEEKISKVKSGPKQSIFEDEFKDSIKISQSLQSAKSNSSITRNSLNEITSSSVKSKSESQKEEKSEDKSESKKAIKEQNISKAIASSSRAKRMTQSHASTNGRRSPNRLNPFWKSLIDESRSSLLQAVAALGFGVITIGETLGNQMAIRICSHFFRLSDSQTKRTAPLILALLFLSNPQPTVVHILQKYSSDLNLDLAANCIIALGLVGAGTNNSRIARHLRDLFRIYNRNSAMKLLICISHALLFLGKGLLSLSPYQFDKELIKDTSVASVLVVLLCCFDIRSTLLTRFKYLIYYLTPAIQSKVCTTFDENLNPLQVNVRVGQRVDITGKVGNLKTVTGFHTLSTPITIEADERCEVASDEFLSFTPIIEDNVILRRK</sequence>
<accession>A0A443QYV9</accession>
<feature type="compositionally biased region" description="Polar residues" evidence="3">
    <location>
        <begin position="1038"/>
        <end position="1050"/>
    </location>
</feature>
<evidence type="ECO:0000256" key="3">
    <source>
        <dbReference type="SAM" id="MobiDB-lite"/>
    </source>
</evidence>
<dbReference type="OrthoDB" id="10252509at2759"/>
<feature type="compositionally biased region" description="Basic and acidic residues" evidence="3">
    <location>
        <begin position="799"/>
        <end position="816"/>
    </location>
</feature>
<dbReference type="PANTHER" id="PTHR10943:SF1">
    <property type="entry name" value="26S PROTEASOME NON-ATPASE REGULATORY SUBUNIT 2"/>
    <property type="match status" value="1"/>
</dbReference>
<dbReference type="Pfam" id="PF18051">
    <property type="entry name" value="RPN1_C"/>
    <property type="match status" value="1"/>
</dbReference>
<feature type="compositionally biased region" description="Basic and acidic residues" evidence="3">
    <location>
        <begin position="759"/>
        <end position="783"/>
    </location>
</feature>
<feature type="region of interest" description="Disordered" evidence="3">
    <location>
        <begin position="991"/>
        <end position="1050"/>
    </location>
</feature>
<protein>
    <submittedName>
        <fullName evidence="6">26S proteasome non-ATPase regulatory subunit 2-like protein</fullName>
    </submittedName>
</protein>
<dbReference type="STRING" id="1965070.A0A443QYV9"/>
<name>A0A443QYV9_9ACAR</name>
<feature type="domain" description="26S proteasome non-ATPase regulatory subunit RPN1 C-terminal" evidence="5">
    <location>
        <begin position="1273"/>
        <end position="1321"/>
    </location>
</feature>
<feature type="compositionally biased region" description="Basic residues" evidence="3">
    <location>
        <begin position="887"/>
        <end position="918"/>
    </location>
</feature>
<dbReference type="GO" id="GO:0034515">
    <property type="term" value="C:proteasome storage granule"/>
    <property type="evidence" value="ECO:0007669"/>
    <property type="project" value="TreeGrafter"/>
</dbReference>
<dbReference type="GO" id="GO:0008540">
    <property type="term" value="C:proteasome regulatory particle, base subcomplex"/>
    <property type="evidence" value="ECO:0007669"/>
    <property type="project" value="TreeGrafter"/>
</dbReference>
<feature type="region of interest" description="Disordered" evidence="3">
    <location>
        <begin position="626"/>
        <end position="687"/>
    </location>
</feature>
<proteinExistence type="predicted"/>
<keyword evidence="7" id="KW-1185">Reference proteome</keyword>
<feature type="compositionally biased region" description="Polar residues" evidence="3">
    <location>
        <begin position="657"/>
        <end position="666"/>
    </location>
</feature>
<dbReference type="SUPFAM" id="SSF48371">
    <property type="entry name" value="ARM repeat"/>
    <property type="match status" value="1"/>
</dbReference>
<feature type="compositionally biased region" description="Basic and acidic residues" evidence="3">
    <location>
        <begin position="998"/>
        <end position="1019"/>
    </location>
</feature>
<dbReference type="GO" id="GO:0005634">
    <property type="term" value="C:nucleus"/>
    <property type="evidence" value="ECO:0007669"/>
    <property type="project" value="TreeGrafter"/>
</dbReference>
<feature type="compositionally biased region" description="Basic residues" evidence="3">
    <location>
        <begin position="738"/>
        <end position="750"/>
    </location>
</feature>
<evidence type="ECO:0000256" key="2">
    <source>
        <dbReference type="ARBA" id="ARBA00022942"/>
    </source>
</evidence>
<evidence type="ECO:0000313" key="6">
    <source>
        <dbReference type="EMBL" id="RWS08204.1"/>
    </source>
</evidence>
<dbReference type="InterPro" id="IPR016024">
    <property type="entry name" value="ARM-type_fold"/>
</dbReference>
<dbReference type="InterPro" id="IPR011989">
    <property type="entry name" value="ARM-like"/>
</dbReference>
<feature type="domain" description="RPN1 N-terminal" evidence="4">
    <location>
        <begin position="35"/>
        <end position="317"/>
    </location>
</feature>
<evidence type="ECO:0000256" key="1">
    <source>
        <dbReference type="ARBA" id="ARBA00022737"/>
    </source>
</evidence>
<feature type="compositionally biased region" description="Basic and acidic residues" evidence="3">
    <location>
        <begin position="670"/>
        <end position="686"/>
    </location>
</feature>
<evidence type="ECO:0000259" key="5">
    <source>
        <dbReference type="Pfam" id="PF18051"/>
    </source>
</evidence>
<dbReference type="EMBL" id="NCKU01003080">
    <property type="protein sequence ID" value="RWS08204.1"/>
    <property type="molecule type" value="Genomic_DNA"/>
</dbReference>
<dbReference type="Pfam" id="PF17781">
    <property type="entry name" value="RPN1_RPN2_N"/>
    <property type="match status" value="1"/>
</dbReference>
<dbReference type="InterPro" id="IPR040892">
    <property type="entry name" value="RPN1_N"/>
</dbReference>
<comment type="caution">
    <text evidence="6">The sequence shown here is derived from an EMBL/GenBank/DDBJ whole genome shotgun (WGS) entry which is preliminary data.</text>
</comment>
<dbReference type="Proteomes" id="UP000285301">
    <property type="component" value="Unassembled WGS sequence"/>
</dbReference>
<keyword evidence="2 6" id="KW-0647">Proteasome</keyword>
<dbReference type="InterPro" id="IPR041433">
    <property type="entry name" value="RPN1_C"/>
</dbReference>
<keyword evidence="1" id="KW-0677">Repeat</keyword>
<organism evidence="6 7">
    <name type="scientific">Dinothrombium tinctorium</name>
    <dbReference type="NCBI Taxonomy" id="1965070"/>
    <lineage>
        <taxon>Eukaryota</taxon>
        <taxon>Metazoa</taxon>
        <taxon>Ecdysozoa</taxon>
        <taxon>Arthropoda</taxon>
        <taxon>Chelicerata</taxon>
        <taxon>Arachnida</taxon>
        <taxon>Acari</taxon>
        <taxon>Acariformes</taxon>
        <taxon>Trombidiformes</taxon>
        <taxon>Prostigmata</taxon>
        <taxon>Anystina</taxon>
        <taxon>Parasitengona</taxon>
        <taxon>Trombidioidea</taxon>
        <taxon>Trombidiidae</taxon>
        <taxon>Dinothrombium</taxon>
    </lineage>
</organism>
<feature type="region of interest" description="Disordered" evidence="3">
    <location>
        <begin position="732"/>
        <end position="918"/>
    </location>
</feature>
<feature type="compositionally biased region" description="Basic and acidic residues" evidence="3">
    <location>
        <begin position="853"/>
        <end position="869"/>
    </location>
</feature>
<gene>
    <name evidence="6" type="ORF">B4U79_14205</name>
</gene>